<dbReference type="PATRIC" id="fig|1341683.3.peg.2373"/>
<evidence type="ECO:0000313" key="1">
    <source>
        <dbReference type="EMBL" id="ESK50415.1"/>
    </source>
</evidence>
<sequence length="84" mass="9172">MVSYLIIAVLVLWSAIYTFKKIFPQSAYSVFSALARGCEQRGWMTLAKWLRPTMSAGCSGGCGCSADSSAQSKNKVTVQAVKWK</sequence>
<reference evidence="1 2" key="1">
    <citation type="submission" date="2013-10" db="EMBL/GenBank/DDBJ databases">
        <title>The Genome Sequence of Acinetobacter brisouii CIP 110357.</title>
        <authorList>
            <consortium name="The Broad Institute Genomics Platform"/>
            <consortium name="The Broad Institute Genome Sequencing Center for Infectious Disease"/>
            <person name="Cerqueira G."/>
            <person name="Feldgarden M."/>
            <person name="Courvalin P."/>
            <person name="Grillot-Courvalin C."/>
            <person name="Clermont D."/>
            <person name="Rocha E."/>
            <person name="Yoon E.-J."/>
            <person name="Nemec A."/>
            <person name="Young S.K."/>
            <person name="Zeng Q."/>
            <person name="Gargeya S."/>
            <person name="Fitzgerald M."/>
            <person name="Abouelleil A."/>
            <person name="Alvarado L."/>
            <person name="Berlin A.M."/>
            <person name="Chapman S.B."/>
            <person name="Gainer-Dewar J."/>
            <person name="Goldberg J."/>
            <person name="Gnerre S."/>
            <person name="Griggs A."/>
            <person name="Gujja S."/>
            <person name="Hansen M."/>
            <person name="Howarth C."/>
            <person name="Imamovic A."/>
            <person name="Ireland A."/>
            <person name="Larimer J."/>
            <person name="McCowan C."/>
            <person name="Murphy C."/>
            <person name="Pearson M."/>
            <person name="Poon T.W."/>
            <person name="Priest M."/>
            <person name="Roberts A."/>
            <person name="Saif S."/>
            <person name="Shea T."/>
            <person name="Sykes S."/>
            <person name="Wortman J."/>
            <person name="Nusbaum C."/>
            <person name="Birren B."/>
        </authorList>
    </citation>
    <scope>NUCLEOTIDE SEQUENCE [LARGE SCALE GENOMIC DNA]</scope>
    <source>
        <strain evidence="1 2">CIP 110357</strain>
    </source>
</reference>
<gene>
    <name evidence="1" type="ORF">P255_02397</name>
</gene>
<dbReference type="Pfam" id="PF20228">
    <property type="entry name" value="DUF6587"/>
    <property type="match status" value="1"/>
</dbReference>
<organism evidence="1 2">
    <name type="scientific">Acinetobacter brisouii CIP 110357</name>
    <dbReference type="NCBI Taxonomy" id="1341683"/>
    <lineage>
        <taxon>Bacteria</taxon>
        <taxon>Pseudomonadati</taxon>
        <taxon>Pseudomonadota</taxon>
        <taxon>Gammaproteobacteria</taxon>
        <taxon>Moraxellales</taxon>
        <taxon>Moraxellaceae</taxon>
        <taxon>Acinetobacter</taxon>
    </lineage>
</organism>
<dbReference type="AlphaFoldDB" id="V2UP45"/>
<dbReference type="RefSeq" id="WP_004902550.1">
    <property type="nucleotide sequence ID" value="NZ_BBTI01000005.1"/>
</dbReference>
<dbReference type="EMBL" id="AYEU01000007">
    <property type="protein sequence ID" value="ESK50415.1"/>
    <property type="molecule type" value="Genomic_DNA"/>
</dbReference>
<name>V2UP45_9GAMM</name>
<proteinExistence type="predicted"/>
<dbReference type="HOGENOM" id="CLU_2550631_0_0_6"/>
<accession>V2UP45</accession>
<dbReference type="Proteomes" id="UP000018418">
    <property type="component" value="Unassembled WGS sequence"/>
</dbReference>
<dbReference type="InterPro" id="IPR046494">
    <property type="entry name" value="DUF6587"/>
</dbReference>
<dbReference type="STRING" id="396323.VH98_05085"/>
<evidence type="ECO:0000313" key="2">
    <source>
        <dbReference type="Proteomes" id="UP000018418"/>
    </source>
</evidence>
<protein>
    <submittedName>
        <fullName evidence="1">Uncharacterized protein</fullName>
    </submittedName>
</protein>
<comment type="caution">
    <text evidence="1">The sequence shown here is derived from an EMBL/GenBank/DDBJ whole genome shotgun (WGS) entry which is preliminary data.</text>
</comment>
<dbReference type="OrthoDB" id="6711925at2"/>
<keyword evidence="2" id="KW-1185">Reference proteome</keyword>